<evidence type="ECO:0000313" key="2">
    <source>
        <dbReference type="EMBL" id="KAK8855352.1"/>
    </source>
</evidence>
<dbReference type="EMBL" id="JAPCWZ010000007">
    <property type="protein sequence ID" value="KAK8855352.1"/>
    <property type="molecule type" value="Genomic_DNA"/>
</dbReference>
<proteinExistence type="predicted"/>
<evidence type="ECO:0000256" key="1">
    <source>
        <dbReference type="SAM" id="MobiDB-lite"/>
    </source>
</evidence>
<organism evidence="2 3">
    <name type="scientific">Apiospora arundinis</name>
    <dbReference type="NCBI Taxonomy" id="335852"/>
    <lineage>
        <taxon>Eukaryota</taxon>
        <taxon>Fungi</taxon>
        <taxon>Dikarya</taxon>
        <taxon>Ascomycota</taxon>
        <taxon>Pezizomycotina</taxon>
        <taxon>Sordariomycetes</taxon>
        <taxon>Xylariomycetidae</taxon>
        <taxon>Amphisphaeriales</taxon>
        <taxon>Apiosporaceae</taxon>
        <taxon>Apiospora</taxon>
    </lineage>
</organism>
<gene>
    <name evidence="2" type="ORF">PGQ11_011264</name>
</gene>
<reference evidence="2 3" key="1">
    <citation type="journal article" date="2024" name="IMA Fungus">
        <title>Apiospora arundinis, a panoply of carbohydrate-active enzymes and secondary metabolites.</title>
        <authorList>
            <person name="Sorensen T."/>
            <person name="Petersen C."/>
            <person name="Muurmann A.T."/>
            <person name="Christiansen J.V."/>
            <person name="Brundto M.L."/>
            <person name="Overgaard C.K."/>
            <person name="Boysen A.T."/>
            <person name="Wollenberg R.D."/>
            <person name="Larsen T.O."/>
            <person name="Sorensen J.L."/>
            <person name="Nielsen K.L."/>
            <person name="Sondergaard T.E."/>
        </authorList>
    </citation>
    <scope>NUCLEOTIDE SEQUENCE [LARGE SCALE GENOMIC DNA]</scope>
    <source>
        <strain evidence="2 3">AAU 773</strain>
    </source>
</reference>
<protein>
    <submittedName>
        <fullName evidence="2">Uncharacterized protein</fullName>
    </submittedName>
</protein>
<feature type="region of interest" description="Disordered" evidence="1">
    <location>
        <begin position="1"/>
        <end position="21"/>
    </location>
</feature>
<comment type="caution">
    <text evidence="2">The sequence shown here is derived from an EMBL/GenBank/DDBJ whole genome shotgun (WGS) entry which is preliminary data.</text>
</comment>
<evidence type="ECO:0000313" key="3">
    <source>
        <dbReference type="Proteomes" id="UP001390339"/>
    </source>
</evidence>
<accession>A0ABR2HZ40</accession>
<name>A0ABR2HZ40_9PEZI</name>
<sequence length="100" mass="11042">MKATEHQGPRGHPQINALKSADSWSSAIDTIGLRVLSCDMTKAQQNNEAFTGAQDTGYEPLRPSSHKQPLTALEAFQILLRPQPAPQNQEVVALMHQIKR</sequence>
<keyword evidence="3" id="KW-1185">Reference proteome</keyword>
<dbReference type="Proteomes" id="UP001390339">
    <property type="component" value="Unassembled WGS sequence"/>
</dbReference>